<evidence type="ECO:0000256" key="2">
    <source>
        <dbReference type="ARBA" id="ARBA00022823"/>
    </source>
</evidence>
<dbReference type="InterPro" id="IPR011053">
    <property type="entry name" value="Single_hybrid_motif"/>
</dbReference>
<dbReference type="SUPFAM" id="SSF53067">
    <property type="entry name" value="Actin-like ATPase domain"/>
    <property type="match status" value="1"/>
</dbReference>
<feature type="domain" description="Lipoyl-binding" evidence="3">
    <location>
        <begin position="750"/>
        <end position="826"/>
    </location>
</feature>
<dbReference type="InterPro" id="IPR000089">
    <property type="entry name" value="Biotin_lipoyl"/>
</dbReference>
<protein>
    <recommendedName>
        <fullName evidence="3">Lipoyl-binding domain-containing protein</fullName>
    </recommendedName>
</protein>
<gene>
    <name evidence="4" type="ORF">OUO13_08250</name>
</gene>
<organism evidence="4 5">
    <name type="scientific">Parathalassolituus penaei</name>
    <dbReference type="NCBI Taxonomy" id="2997323"/>
    <lineage>
        <taxon>Bacteria</taxon>
        <taxon>Pseudomonadati</taxon>
        <taxon>Pseudomonadota</taxon>
        <taxon>Gammaproteobacteria</taxon>
        <taxon>Oceanospirillales</taxon>
        <taxon>Oceanospirillaceae</taxon>
        <taxon>Parathalassolituus</taxon>
    </lineage>
</organism>
<evidence type="ECO:0000313" key="4">
    <source>
        <dbReference type="EMBL" id="MCY0965173.1"/>
    </source>
</evidence>
<dbReference type="InterPro" id="IPR043129">
    <property type="entry name" value="ATPase_NBD"/>
</dbReference>
<proteinExistence type="predicted"/>
<dbReference type="Gene3D" id="3.30.420.40">
    <property type="match status" value="2"/>
</dbReference>
<dbReference type="Gene3D" id="2.40.50.100">
    <property type="match status" value="1"/>
</dbReference>
<dbReference type="CDD" id="cd06849">
    <property type="entry name" value="lipoyl_domain"/>
    <property type="match status" value="1"/>
</dbReference>
<accession>A0A9X3EM49</accession>
<dbReference type="AlphaFoldDB" id="A0A9X3EM49"/>
<dbReference type="PROSITE" id="PS00189">
    <property type="entry name" value="LIPOYL"/>
    <property type="match status" value="1"/>
</dbReference>
<dbReference type="RefSeq" id="WP_283173388.1">
    <property type="nucleotide sequence ID" value="NZ_JAPNOA010000024.1"/>
</dbReference>
<dbReference type="Gene3D" id="3.90.640.10">
    <property type="entry name" value="Actin, Chain A, domain 4"/>
    <property type="match status" value="1"/>
</dbReference>
<comment type="caution">
    <text evidence="4">The sequence shown here is derived from an EMBL/GenBank/DDBJ whole genome shotgun (WGS) entry which is preliminary data.</text>
</comment>
<dbReference type="Pfam" id="PF00364">
    <property type="entry name" value="Biotin_lipoyl"/>
    <property type="match status" value="1"/>
</dbReference>
<name>A0A9X3EM49_9GAMM</name>
<evidence type="ECO:0000259" key="3">
    <source>
        <dbReference type="PROSITE" id="PS50968"/>
    </source>
</evidence>
<dbReference type="EMBL" id="JAPNOA010000024">
    <property type="protein sequence ID" value="MCY0965173.1"/>
    <property type="molecule type" value="Genomic_DNA"/>
</dbReference>
<comment type="cofactor">
    <cofactor evidence="1">
        <name>(R)-lipoate</name>
        <dbReference type="ChEBI" id="CHEBI:83088"/>
    </cofactor>
</comment>
<keyword evidence="2" id="KW-0450">Lipoyl</keyword>
<dbReference type="SUPFAM" id="SSF51230">
    <property type="entry name" value="Single hybrid motif"/>
    <property type="match status" value="1"/>
</dbReference>
<evidence type="ECO:0000313" key="5">
    <source>
        <dbReference type="Proteomes" id="UP001150830"/>
    </source>
</evidence>
<keyword evidence="5" id="KW-1185">Reference proteome</keyword>
<reference evidence="4" key="1">
    <citation type="submission" date="2022-11" db="EMBL/GenBank/DDBJ databases">
        <title>Parathalassolutuus dongxingensis gen. nov., sp. nov., a novel member of family Oceanospirillaceae isolated from a coastal shrimp pond in Guangxi, China.</title>
        <authorList>
            <person name="Chen H."/>
        </authorList>
    </citation>
    <scope>NUCLEOTIDE SEQUENCE</scope>
    <source>
        <strain evidence="4">G-43</strain>
    </source>
</reference>
<sequence length="1010" mass="113067">MSSAMDQYLVKIYQCLNSRLPAGTAVEQLPHGFKEKLIGDFFDCVIAIVGRLQNSIKPVRQQQKHKSLFFLGGQQLQQEQQQQPQQGFFYIGGKEAVLDIESGLIWSSRISEKTIDKNSFGLLRFDNSDFYDWMLPEAISLCEFAKKSSNPLRGGGYDRLSGFDYFITCQGRVYLAFSDPNSVSDNSARCIPVSDKYKDNYVLLILDCLLTGRQITLSTSDKVNLLEDISKPINFTESQADLDSYSLPSPPLDERQIHDQACGLWEFWSDDSTEQGKQANRACLSIGIRPRNPIQDIQPGAVAIDFGTSSTVVAFKDGGRKKLLRIGLSVDDYSADSQPEHYENPTILEFVDIEALLQPWQSQAYRPRVSWEDVHCSHEALSTQRDNESDPKITASILPKIKQWALRMEDDVRIRIRDRAHERELELPPLEMRNPIKGQPLKVSSSDSFDPIELYAWFLGLAINQRSRGLFLKYYMTFPVAYPRDVKEKILCSFRRGLQRSLPETLIKQKAFEKFAVEERASEPAAFAAAALEHFKLKPTEQGVAYGVFDFGGGTTDFDFGIYRLPTVDEEDQGYEQVIEHFGASGDRFLGGENLLENMAYRVFQHNADTCRKEGVTFSKPLDADDFPASETLLSNSQAALTNTLMLMARLRPFWEKGEQVQDGIVSLPLISNESSTRIELRIPYDELAQYLKDRLREGVEKFLQSMKEAFDHADKQPEKIHVFLAGNASRSPLLQELFSMAAQGSSQLAVTLKVSDIIGHCVSEVTAIDCGLEVGEEVEFEDGLMFLETDKGTNDVVSPVDGVIHQKFVNSGDTLQSDSKLLEIALKEGAAVPKGITAYRLQGFENASEGMQVYPPIMNDPSSPYSPNTKTGVALGLLELCPGSATAIVNHSANQKGGEAPFNFYVGTIKRRCFHPGVVRHAQFGKWQELGIIREGHFNLAYTQNPLATSGNMTEDHLELEHQQLEMPCSPGERLFARAIASNRIEVCSASSLSELQQAPFDNHMTLEL</sequence>
<dbReference type="PROSITE" id="PS50968">
    <property type="entry name" value="BIOTINYL_LIPOYL"/>
    <property type="match status" value="1"/>
</dbReference>
<evidence type="ECO:0000256" key="1">
    <source>
        <dbReference type="ARBA" id="ARBA00001938"/>
    </source>
</evidence>
<dbReference type="InterPro" id="IPR003016">
    <property type="entry name" value="2-oxoA_DH_lipoyl-BS"/>
</dbReference>
<dbReference type="Proteomes" id="UP001150830">
    <property type="component" value="Unassembled WGS sequence"/>
</dbReference>